<dbReference type="AlphaFoldDB" id="G0PJJ6"/>
<dbReference type="OMA" id="RYEIGCW"/>
<dbReference type="OrthoDB" id="10425524at2759"/>
<evidence type="ECO:0000256" key="1">
    <source>
        <dbReference type="SAM" id="SignalP"/>
    </source>
</evidence>
<dbReference type="EMBL" id="GL380705">
    <property type="protein sequence ID" value="EGT59787.1"/>
    <property type="molecule type" value="Genomic_DNA"/>
</dbReference>
<keyword evidence="1" id="KW-0732">Signal</keyword>
<dbReference type="HOGENOM" id="CLU_064374_0_0_1"/>
<evidence type="ECO:0000313" key="2">
    <source>
        <dbReference type="EMBL" id="EGT59787.1"/>
    </source>
</evidence>
<dbReference type="Proteomes" id="UP000008068">
    <property type="component" value="Unassembled WGS sequence"/>
</dbReference>
<organism evidence="3">
    <name type="scientific">Caenorhabditis brenneri</name>
    <name type="common">Nematode worm</name>
    <dbReference type="NCBI Taxonomy" id="135651"/>
    <lineage>
        <taxon>Eukaryota</taxon>
        <taxon>Metazoa</taxon>
        <taxon>Ecdysozoa</taxon>
        <taxon>Nematoda</taxon>
        <taxon>Chromadorea</taxon>
        <taxon>Rhabditida</taxon>
        <taxon>Rhabditina</taxon>
        <taxon>Rhabditomorpha</taxon>
        <taxon>Rhabditoidea</taxon>
        <taxon>Rhabditidae</taxon>
        <taxon>Peloderinae</taxon>
        <taxon>Caenorhabditis</taxon>
    </lineage>
</organism>
<name>G0PJJ6_CAEBE</name>
<dbReference type="InParanoid" id="G0PJJ6"/>
<dbReference type="InterPro" id="IPR035940">
    <property type="entry name" value="CAP_sf"/>
</dbReference>
<evidence type="ECO:0000313" key="3">
    <source>
        <dbReference type="Proteomes" id="UP000008068"/>
    </source>
</evidence>
<protein>
    <submittedName>
        <fullName evidence="2">Uncharacterized protein</fullName>
    </submittedName>
</protein>
<proteinExistence type="predicted"/>
<feature type="signal peptide" evidence="1">
    <location>
        <begin position="1"/>
        <end position="19"/>
    </location>
</feature>
<keyword evidence="3" id="KW-1185">Reference proteome</keyword>
<sequence length="228" mass="26666">MRVMLYMLLLSILVLITTKQESTYKELFNFREKVLEQFNVVRRFFAAGDFAKLYELVSLIFKFFGGNLRENIMGPAANMYQLKWSRRLEEISFEYMEKELNSNNKPNILKSIEYKNHIGFIWMGNILDLIKDFLDGIIPTDAIEHIKEALAEVFKYVCDSSKKKLHLDIIILFELELFITIIWIAAAAPDGLYLERGVHYGPVEALFAERYEIGCWSDPFFSVCFLDP</sequence>
<reference evidence="3" key="1">
    <citation type="submission" date="2011-07" db="EMBL/GenBank/DDBJ databases">
        <authorList>
            <consortium name="Caenorhabditis brenneri Sequencing and Analysis Consortium"/>
            <person name="Wilson R.K."/>
        </authorList>
    </citation>
    <scope>NUCLEOTIDE SEQUENCE [LARGE SCALE GENOMIC DNA]</scope>
    <source>
        <strain evidence="3">PB2801</strain>
    </source>
</reference>
<feature type="chain" id="PRO_5003407540" evidence="1">
    <location>
        <begin position="20"/>
        <end position="228"/>
    </location>
</feature>
<accession>G0PJJ6</accession>
<gene>
    <name evidence="2" type="ORF">CAEBREN_00714</name>
</gene>
<dbReference type="Gene3D" id="3.40.33.10">
    <property type="entry name" value="CAP"/>
    <property type="match status" value="1"/>
</dbReference>